<dbReference type="Proteomes" id="UP001242010">
    <property type="component" value="Chromosome"/>
</dbReference>
<dbReference type="InterPro" id="IPR044672">
    <property type="entry name" value="MOCS2A"/>
</dbReference>
<sequence>MITVKCFARYRALLGFSELRLPLAPTLGDLLADPRFADLPKDALLALNQSFADRTAPLTEGDEVALMPPVSGG</sequence>
<accession>A0ABM8DQP4</accession>
<dbReference type="PANTHER" id="PTHR33359">
    <property type="entry name" value="MOLYBDOPTERIN SYNTHASE SULFUR CARRIER SUBUNIT"/>
    <property type="match status" value="1"/>
</dbReference>
<dbReference type="SUPFAM" id="SSF54285">
    <property type="entry name" value="MoaD/ThiS"/>
    <property type="match status" value="1"/>
</dbReference>
<dbReference type="CDD" id="cd00754">
    <property type="entry name" value="Ubl_MoaD"/>
    <property type="match status" value="1"/>
</dbReference>
<gene>
    <name evidence="4" type="primary">moaD</name>
    <name evidence="4" type="ORF">GETHOR_14060</name>
</gene>
<keyword evidence="5" id="KW-1185">Reference proteome</keyword>
<dbReference type="InterPro" id="IPR012675">
    <property type="entry name" value="Beta-grasp_dom_sf"/>
</dbReference>
<protein>
    <recommendedName>
        <fullName evidence="3">Molybdopterin synthase sulfur carrier subunit</fullName>
    </recommendedName>
</protein>
<dbReference type="InterPro" id="IPR003749">
    <property type="entry name" value="ThiS/MoaD-like"/>
</dbReference>
<evidence type="ECO:0000313" key="5">
    <source>
        <dbReference type="Proteomes" id="UP001242010"/>
    </source>
</evidence>
<dbReference type="Pfam" id="PF02597">
    <property type="entry name" value="ThiS"/>
    <property type="match status" value="1"/>
</dbReference>
<keyword evidence="1" id="KW-0547">Nucleotide-binding</keyword>
<dbReference type="RefSeq" id="WP_286355945.1">
    <property type="nucleotide sequence ID" value="NZ_AP027079.1"/>
</dbReference>
<dbReference type="InterPro" id="IPR016155">
    <property type="entry name" value="Mopterin_synth/thiamin_S_b"/>
</dbReference>
<name>A0ABM8DQP4_9BACT</name>
<dbReference type="PANTHER" id="PTHR33359:SF1">
    <property type="entry name" value="MOLYBDOPTERIN SYNTHASE SULFUR CARRIER SUBUNIT"/>
    <property type="match status" value="1"/>
</dbReference>
<organism evidence="4 5">
    <name type="scientific">Geothrix oryzae</name>
    <dbReference type="NCBI Taxonomy" id="2927975"/>
    <lineage>
        <taxon>Bacteria</taxon>
        <taxon>Pseudomonadati</taxon>
        <taxon>Acidobacteriota</taxon>
        <taxon>Holophagae</taxon>
        <taxon>Holophagales</taxon>
        <taxon>Holophagaceae</taxon>
        <taxon>Geothrix</taxon>
    </lineage>
</organism>
<evidence type="ECO:0000313" key="4">
    <source>
        <dbReference type="EMBL" id="BDU69305.1"/>
    </source>
</evidence>
<reference evidence="5" key="1">
    <citation type="journal article" date="2023" name="Int. J. Syst. Evol. Microbiol.">
        <title>Mesoterricola silvestris gen. nov., sp. nov., Mesoterricola sediminis sp. nov., Geothrix oryzae sp. nov., Geothrix edaphica sp. nov., Geothrix rubra sp. nov., and Geothrix limicola sp. nov., six novel members of Acidobacteriota isolated from soils.</title>
        <authorList>
            <person name="Itoh H."/>
            <person name="Sugisawa Y."/>
            <person name="Mise K."/>
            <person name="Xu Z."/>
            <person name="Kuniyasu M."/>
            <person name="Ushijima N."/>
            <person name="Kawano K."/>
            <person name="Kobayashi E."/>
            <person name="Shiratori Y."/>
            <person name="Masuda Y."/>
            <person name="Senoo K."/>
        </authorList>
    </citation>
    <scope>NUCLEOTIDE SEQUENCE [LARGE SCALE GENOMIC DNA]</scope>
    <source>
        <strain evidence="5">Red222</strain>
    </source>
</reference>
<evidence type="ECO:0000256" key="2">
    <source>
        <dbReference type="ARBA" id="ARBA00024200"/>
    </source>
</evidence>
<evidence type="ECO:0000256" key="1">
    <source>
        <dbReference type="ARBA" id="ARBA00022741"/>
    </source>
</evidence>
<proteinExistence type="inferred from homology"/>
<comment type="similarity">
    <text evidence="2">Belongs to the MoaD family.</text>
</comment>
<evidence type="ECO:0000256" key="3">
    <source>
        <dbReference type="ARBA" id="ARBA00024247"/>
    </source>
</evidence>
<dbReference type="Gene3D" id="3.10.20.30">
    <property type="match status" value="1"/>
</dbReference>
<dbReference type="EMBL" id="AP027079">
    <property type="protein sequence ID" value="BDU69305.1"/>
    <property type="molecule type" value="Genomic_DNA"/>
</dbReference>